<reference evidence="4" key="1">
    <citation type="journal article" date="2017" name="Virus Res.">
        <title>Complete genomic characterisation of two novel poxviruses (WKPV and EKPV) from western and eastern grey kangaroos.</title>
        <authorList>
            <person name="Bennett M."/>
            <person name="Tu S.L."/>
            <person name="Upton C."/>
            <person name="McArtor C."/>
            <person name="Gillett A."/>
            <person name="Laird T."/>
            <person name="O'Dea M."/>
        </authorList>
    </citation>
    <scope>NUCLEOTIDE SEQUENCE [LARGE SCALE GENOMIC DNA]</scope>
    <source>
        <strain evidence="4">Western Australia</strain>
    </source>
</reference>
<keyword evidence="2 3" id="KW-0946">Virion</keyword>
<proteinExistence type="predicted"/>
<evidence type="ECO:0000256" key="2">
    <source>
        <dbReference type="ARBA" id="ARBA00022844"/>
    </source>
</evidence>
<protein>
    <recommendedName>
        <fullName evidence="3">Protein E6 homolog</fullName>
    </recommendedName>
</protein>
<dbReference type="Pfam" id="PF04656">
    <property type="entry name" value="Pox_E6"/>
    <property type="match status" value="1"/>
</dbReference>
<comment type="subcellular location">
    <subcellularLocation>
        <location evidence="1 3">Virion</location>
    </subcellularLocation>
</comment>
<name>A0A2C9DSJ6_9POXV</name>
<dbReference type="PIRSF" id="PIRSF015629">
    <property type="entry name" value="VAC_E6R"/>
    <property type="match status" value="1"/>
</dbReference>
<dbReference type="EMBL" id="MF467280">
    <property type="protein sequence ID" value="ATI20979.1"/>
    <property type="molecule type" value="Genomic_DNA"/>
</dbReference>
<dbReference type="InterPro" id="IPR006749">
    <property type="entry name" value="Pox_E6"/>
</dbReference>
<evidence type="ECO:0000256" key="3">
    <source>
        <dbReference type="PIRNR" id="PIRNR015629"/>
    </source>
</evidence>
<evidence type="ECO:0000256" key="1">
    <source>
        <dbReference type="ARBA" id="ARBA00004328"/>
    </source>
</evidence>
<keyword evidence="5" id="KW-1185">Reference proteome</keyword>
<evidence type="ECO:0000313" key="5">
    <source>
        <dbReference type="Proteomes" id="UP000318778"/>
    </source>
</evidence>
<dbReference type="GO" id="GO:0044423">
    <property type="term" value="C:virion component"/>
    <property type="evidence" value="ECO:0007669"/>
    <property type="project" value="UniProtKB-UniRule"/>
</dbReference>
<organism evidence="4">
    <name type="scientific">Western grey kangaroopox virus</name>
    <dbReference type="NCBI Taxonomy" id="1566307"/>
    <lineage>
        <taxon>Viruses</taxon>
        <taxon>Varidnaviria</taxon>
        <taxon>Bamfordvirae</taxon>
        <taxon>Nucleocytoviricota</taxon>
        <taxon>Pokkesviricetes</taxon>
        <taxon>Chitovirales</taxon>
        <taxon>Poxviridae</taxon>
        <taxon>Chordopoxvirinae</taxon>
        <taxon>Macropopoxvirus</taxon>
        <taxon>Macropopoxvirus mfuliginosuspox</taxon>
        <taxon>Western kangaroopox virus</taxon>
    </lineage>
</organism>
<accession>A0A2C9DSJ6</accession>
<sequence>MDFIRRKYLIYTVNNDLDFMRSELNEKLSYFSLNHVLAIKYIVLKYHRQVLTKEVFANPNFYVFLHVVRSCEIYDVVIKTSFDVTLLYLKQLTKNPNAFQSAVDAYRTVSHDLLKDKRFLEVAKLAPAFADVIGVNYDVSTNPLFHRGEPVRDMEIVFSKLFRKTEFRAVNKLSVLRLLIWAYSAKQDTGLEFEDNDAQDIYTLFQKTGPVVNSELTEKFKSFMFPGNTKTSYWTWLKDRTYDDTATYRTRPAKTMYEKVLSYIYSELKQGRVNKNMLKLVYLFDEDATIRHLALEIIYGVPGDILAIIDDEDEEWKRYFILLYKNNFADGRTFTSTDRFFDDLFNVAASVDPERFADGAQLEAAFSVGAADVSRFDDMEINTTYVSSMVYQSPNIDLLLAEKRRACQIYSEDTTYYIKEYNTYLYLTEEDPTVIAKGELVKLSEIAPRSAADFFELFSINVLKYYLDGNLARMGLVLDGYGEDVIARVVAHLGCLEDYTAFVVYATCRDAGILRAVIKHLVCTFNVTALVMFRPFLRENMHHVHEYLERNQHLTRNDKKYILQIITNGRS</sequence>
<evidence type="ECO:0000313" key="4">
    <source>
        <dbReference type="EMBL" id="ATI20979.1"/>
    </source>
</evidence>
<dbReference type="Proteomes" id="UP000318778">
    <property type="component" value="Segment"/>
</dbReference>